<comment type="caution">
    <text evidence="1">The sequence shown here is derived from an EMBL/GenBank/DDBJ whole genome shotgun (WGS) entry which is preliminary data.</text>
</comment>
<sequence length="15" mass="1774">WILLCSLNTEWLLGL</sequence>
<protein>
    <submittedName>
        <fullName evidence="1">Uncharacterized protein</fullName>
    </submittedName>
</protein>
<name>A0A6A3GVV6_9STRA</name>
<feature type="non-terminal residue" evidence="1">
    <location>
        <position position="1"/>
    </location>
</feature>
<dbReference type="EMBL" id="QXFU01006462">
    <property type="protein sequence ID" value="KAE8960958.1"/>
    <property type="molecule type" value="Genomic_DNA"/>
</dbReference>
<evidence type="ECO:0000313" key="1">
    <source>
        <dbReference type="EMBL" id="KAE8960958.1"/>
    </source>
</evidence>
<proteinExistence type="predicted"/>
<accession>A0A6A3GVV6</accession>
<dbReference type="Proteomes" id="UP000435112">
    <property type="component" value="Unassembled WGS sequence"/>
</dbReference>
<reference evidence="1 2" key="1">
    <citation type="submission" date="2018-09" db="EMBL/GenBank/DDBJ databases">
        <title>Genomic investigation of the strawberry pathogen Phytophthora fragariae indicates pathogenicity is determined by transcriptional variation in three key races.</title>
        <authorList>
            <person name="Adams T.M."/>
            <person name="Armitage A.D."/>
            <person name="Sobczyk M.K."/>
            <person name="Bates H.J."/>
            <person name="Dunwell J.M."/>
            <person name="Nellist C.F."/>
            <person name="Harrison R.J."/>
        </authorList>
    </citation>
    <scope>NUCLEOTIDE SEQUENCE [LARGE SCALE GENOMIC DNA]</scope>
    <source>
        <strain evidence="1 2">SCRP324</strain>
    </source>
</reference>
<evidence type="ECO:0000313" key="2">
    <source>
        <dbReference type="Proteomes" id="UP000435112"/>
    </source>
</evidence>
<gene>
    <name evidence="1" type="ORF">PR002_g30050</name>
</gene>
<organism evidence="1 2">
    <name type="scientific">Phytophthora rubi</name>
    <dbReference type="NCBI Taxonomy" id="129364"/>
    <lineage>
        <taxon>Eukaryota</taxon>
        <taxon>Sar</taxon>
        <taxon>Stramenopiles</taxon>
        <taxon>Oomycota</taxon>
        <taxon>Peronosporomycetes</taxon>
        <taxon>Peronosporales</taxon>
        <taxon>Peronosporaceae</taxon>
        <taxon>Phytophthora</taxon>
    </lineage>
</organism>